<gene>
    <name evidence="1" type="ORF">CTDIVETGP_0297</name>
</gene>
<keyword evidence="1" id="KW-0378">Hydrolase</keyword>
<sequence>MKITWLGHSSFILEDSNNIKVLTDPFDDSTGYKVFSGNVDAVTISHHHFDHDYTQKITCPNIIDKTGDFNFQNISIKGFPSYHDKVKGAKRGKNIIFIIEMDGYRLCHLGDLGYILSKEEINNLKSIDVLFIPVGGNFTIDGKEAAEVAKLINPHIIIPMHYKTPDLSFELDGLETFLKYIKSGKYIDKNYLNLSDDCKNQYKDVKILDYK</sequence>
<dbReference type="Proteomes" id="UP000019482">
    <property type="component" value="Unassembled WGS sequence"/>
</dbReference>
<reference evidence="1 2" key="1">
    <citation type="journal article" date="2015" name="Genome Announc.">
        <title>Draft Genome Sequence of Clostridium tyrobutyricum Strain DIVETGP, Isolated from Cow's Milk for Grana Padano Production.</title>
        <authorList>
            <person name="Soggiu A."/>
            <person name="Piras C."/>
            <person name="Gaiarsa S."/>
            <person name="Sassera D."/>
            <person name="Roncada P."/>
            <person name="Bendixen E."/>
            <person name="Brasca M."/>
            <person name="Bonizzi L."/>
        </authorList>
    </citation>
    <scope>NUCLEOTIDE SEQUENCE [LARGE SCALE GENOMIC DNA]</scope>
    <source>
        <strain evidence="1 2">DIVETGP</strain>
    </source>
</reference>
<dbReference type="Gene3D" id="3.60.15.10">
    <property type="entry name" value="Ribonuclease Z/Hydroxyacylglutathione hydrolase-like"/>
    <property type="match status" value="1"/>
</dbReference>
<comment type="caution">
    <text evidence="1">The sequence shown here is derived from an EMBL/GenBank/DDBJ whole genome shotgun (WGS) entry which is preliminary data.</text>
</comment>
<dbReference type="InterPro" id="IPR036866">
    <property type="entry name" value="RibonucZ/Hydroxyglut_hydro"/>
</dbReference>
<dbReference type="GO" id="GO:0016787">
    <property type="term" value="F:hydrolase activity"/>
    <property type="evidence" value="ECO:0007669"/>
    <property type="project" value="UniProtKB-KW"/>
</dbReference>
<dbReference type="RefSeq" id="WP_017895675.1">
    <property type="nucleotide sequence ID" value="NZ_CBXI010000004.1"/>
</dbReference>
<evidence type="ECO:0000313" key="1">
    <source>
        <dbReference type="EMBL" id="CDL90227.1"/>
    </source>
</evidence>
<dbReference type="GeneID" id="29418075"/>
<dbReference type="AlphaFoldDB" id="W6NE32"/>
<dbReference type="EMBL" id="CBXI010000004">
    <property type="protein sequence ID" value="CDL90227.1"/>
    <property type="molecule type" value="Genomic_DNA"/>
</dbReference>
<dbReference type="PANTHER" id="PTHR42967:SF1">
    <property type="entry name" value="MBL FOLD METALLO-HYDROLASE"/>
    <property type="match status" value="1"/>
</dbReference>
<keyword evidence="2" id="KW-1185">Reference proteome</keyword>
<name>W6NE32_CLOTY</name>
<dbReference type="PANTHER" id="PTHR42967">
    <property type="entry name" value="METAL DEPENDENT HYDROLASE"/>
    <property type="match status" value="1"/>
</dbReference>
<proteinExistence type="predicted"/>
<organism evidence="1 2">
    <name type="scientific">Clostridium tyrobutyricum DIVETGP</name>
    <dbReference type="NCBI Taxonomy" id="1408889"/>
    <lineage>
        <taxon>Bacteria</taxon>
        <taxon>Bacillati</taxon>
        <taxon>Bacillota</taxon>
        <taxon>Clostridia</taxon>
        <taxon>Eubacteriales</taxon>
        <taxon>Clostridiaceae</taxon>
        <taxon>Clostridium</taxon>
    </lineage>
</organism>
<dbReference type="SUPFAM" id="SSF56281">
    <property type="entry name" value="Metallo-hydrolase/oxidoreductase"/>
    <property type="match status" value="1"/>
</dbReference>
<accession>W6NE32</accession>
<protein>
    <submittedName>
        <fullName evidence="1">Zn-dependent hydrolases of the metallo-beta-lactamase superfamily</fullName>
    </submittedName>
</protein>
<evidence type="ECO:0000313" key="2">
    <source>
        <dbReference type="Proteomes" id="UP000019482"/>
    </source>
</evidence>
<dbReference type="Pfam" id="PF13483">
    <property type="entry name" value="Lactamase_B_3"/>
    <property type="match status" value="1"/>
</dbReference>
<dbReference type="OrthoDB" id="9789133at2"/>